<sequence>MKEYITPEELLELANIEINDSVKVKQLIRQASAAIDKEVIPNIINGSEVPEEIKQAVAWQCEHLEKYSGFIGVGSFSLGKMSMGGQAQNSNNLIPEVSSKVHDLLLSNGWLYAGVGGYYEL</sequence>
<accession>A0A841ZM82</accession>
<organism evidence="1 2">
    <name type="scientific">Listeria aquatica</name>
    <dbReference type="NCBI Taxonomy" id="1494960"/>
    <lineage>
        <taxon>Bacteria</taxon>
        <taxon>Bacillati</taxon>
        <taxon>Bacillota</taxon>
        <taxon>Bacilli</taxon>
        <taxon>Bacillales</taxon>
        <taxon>Listeriaceae</taxon>
        <taxon>Listeria</taxon>
    </lineage>
</organism>
<reference evidence="1 2" key="1">
    <citation type="submission" date="2020-03" db="EMBL/GenBank/DDBJ databases">
        <title>Soil Listeria distribution.</title>
        <authorList>
            <person name="Liao J."/>
            <person name="Wiedmann M."/>
        </authorList>
    </citation>
    <scope>NUCLEOTIDE SEQUENCE [LARGE SCALE GENOMIC DNA]</scope>
    <source>
        <strain evidence="1 2">FSL L7-1507</strain>
    </source>
</reference>
<dbReference type="EMBL" id="JAARRM010000002">
    <property type="protein sequence ID" value="MBC1521406.1"/>
    <property type="molecule type" value="Genomic_DNA"/>
</dbReference>
<dbReference type="RefSeq" id="WP_185373302.1">
    <property type="nucleotide sequence ID" value="NZ_JAARRM010000002.1"/>
</dbReference>
<protein>
    <submittedName>
        <fullName evidence="1">Uncharacterized protein</fullName>
    </submittedName>
</protein>
<proteinExistence type="predicted"/>
<name>A0A841ZM82_9LIST</name>
<evidence type="ECO:0000313" key="2">
    <source>
        <dbReference type="Proteomes" id="UP000559885"/>
    </source>
</evidence>
<dbReference type="Proteomes" id="UP000559885">
    <property type="component" value="Unassembled WGS sequence"/>
</dbReference>
<comment type="caution">
    <text evidence="1">The sequence shown here is derived from an EMBL/GenBank/DDBJ whole genome shotgun (WGS) entry which is preliminary data.</text>
</comment>
<gene>
    <name evidence="1" type="ORF">HB912_07080</name>
</gene>
<dbReference type="AlphaFoldDB" id="A0A841ZM82"/>
<evidence type="ECO:0000313" key="1">
    <source>
        <dbReference type="EMBL" id="MBC1521406.1"/>
    </source>
</evidence>